<protein>
    <submittedName>
        <fullName evidence="2">Uncharacterized protein</fullName>
    </submittedName>
</protein>
<evidence type="ECO:0000256" key="1">
    <source>
        <dbReference type="SAM" id="MobiDB-lite"/>
    </source>
</evidence>
<name>X0U4A6_9ZZZZ</name>
<accession>X0U4A6</accession>
<comment type="caution">
    <text evidence="2">The sequence shown here is derived from an EMBL/GenBank/DDBJ whole genome shotgun (WGS) entry which is preliminary data.</text>
</comment>
<organism evidence="2">
    <name type="scientific">marine sediment metagenome</name>
    <dbReference type="NCBI Taxonomy" id="412755"/>
    <lineage>
        <taxon>unclassified sequences</taxon>
        <taxon>metagenomes</taxon>
        <taxon>ecological metagenomes</taxon>
    </lineage>
</organism>
<reference evidence="2" key="1">
    <citation type="journal article" date="2014" name="Front. Microbiol.">
        <title>High frequency of phylogenetically diverse reductive dehalogenase-homologous genes in deep subseafloor sedimentary metagenomes.</title>
        <authorList>
            <person name="Kawai M."/>
            <person name="Futagami T."/>
            <person name="Toyoda A."/>
            <person name="Takaki Y."/>
            <person name="Nishi S."/>
            <person name="Hori S."/>
            <person name="Arai W."/>
            <person name="Tsubouchi T."/>
            <person name="Morono Y."/>
            <person name="Uchiyama I."/>
            <person name="Ito T."/>
            <person name="Fujiyama A."/>
            <person name="Inagaki F."/>
            <person name="Takami H."/>
        </authorList>
    </citation>
    <scope>NUCLEOTIDE SEQUENCE</scope>
    <source>
        <strain evidence="2">Expedition CK06-06</strain>
    </source>
</reference>
<gene>
    <name evidence="2" type="ORF">S01H1_04232</name>
</gene>
<proteinExistence type="predicted"/>
<feature type="region of interest" description="Disordered" evidence="1">
    <location>
        <begin position="1"/>
        <end position="23"/>
    </location>
</feature>
<sequence length="105" mass="11685">MAIKASQHGAAPLRERLANDSGGPAFIKVAKDGDYAEASSKALSAYQLIESTIARDRFKNMDTDTSVREGYSRTDYEYFRTGEHVPCKYREVMAACNNAYRHTGI</sequence>
<dbReference type="AlphaFoldDB" id="X0U4A6"/>
<dbReference type="EMBL" id="BARS01002245">
    <property type="protein sequence ID" value="GAF83315.1"/>
    <property type="molecule type" value="Genomic_DNA"/>
</dbReference>
<feature type="non-terminal residue" evidence="2">
    <location>
        <position position="105"/>
    </location>
</feature>
<evidence type="ECO:0000313" key="2">
    <source>
        <dbReference type="EMBL" id="GAF83315.1"/>
    </source>
</evidence>